<dbReference type="PROSITE" id="PS00041">
    <property type="entry name" value="HTH_ARAC_FAMILY_1"/>
    <property type="match status" value="1"/>
</dbReference>
<evidence type="ECO:0000256" key="1">
    <source>
        <dbReference type="ARBA" id="ARBA00023015"/>
    </source>
</evidence>
<evidence type="ECO:0000313" key="6">
    <source>
        <dbReference type="EMBL" id="MDT0309716.1"/>
    </source>
</evidence>
<dbReference type="InterPro" id="IPR018060">
    <property type="entry name" value="HTH_AraC"/>
</dbReference>
<keyword evidence="1" id="KW-0805">Transcription regulation</keyword>
<dbReference type="PROSITE" id="PS01124">
    <property type="entry name" value="HTH_ARAC_FAMILY_2"/>
    <property type="match status" value="1"/>
</dbReference>
<feature type="region of interest" description="Disordered" evidence="4">
    <location>
        <begin position="313"/>
        <end position="339"/>
    </location>
</feature>
<dbReference type="EMBL" id="JAVREN010000044">
    <property type="protein sequence ID" value="MDT0309716.1"/>
    <property type="molecule type" value="Genomic_DNA"/>
</dbReference>
<keyword evidence="3" id="KW-0804">Transcription</keyword>
<dbReference type="Proteomes" id="UP001183388">
    <property type="component" value="Unassembled WGS sequence"/>
</dbReference>
<dbReference type="InterPro" id="IPR018062">
    <property type="entry name" value="HTH_AraC-typ_CS"/>
</dbReference>
<accession>A0ABU2LDZ8</accession>
<evidence type="ECO:0000256" key="3">
    <source>
        <dbReference type="ARBA" id="ARBA00023163"/>
    </source>
</evidence>
<evidence type="ECO:0000256" key="4">
    <source>
        <dbReference type="SAM" id="MobiDB-lite"/>
    </source>
</evidence>
<keyword evidence="2" id="KW-0238">DNA-binding</keyword>
<evidence type="ECO:0000256" key="2">
    <source>
        <dbReference type="ARBA" id="ARBA00023125"/>
    </source>
</evidence>
<dbReference type="Gene3D" id="1.10.10.60">
    <property type="entry name" value="Homeodomain-like"/>
    <property type="match status" value="1"/>
</dbReference>
<dbReference type="SMART" id="SM00342">
    <property type="entry name" value="HTH_ARAC"/>
    <property type="match status" value="1"/>
</dbReference>
<evidence type="ECO:0000313" key="7">
    <source>
        <dbReference type="Proteomes" id="UP001183388"/>
    </source>
</evidence>
<dbReference type="PANTHER" id="PTHR46796:SF6">
    <property type="entry name" value="ARAC SUBFAMILY"/>
    <property type="match status" value="1"/>
</dbReference>
<gene>
    <name evidence="6" type="ORF">RM780_22545</name>
</gene>
<dbReference type="PANTHER" id="PTHR46796">
    <property type="entry name" value="HTH-TYPE TRANSCRIPTIONAL ACTIVATOR RHAS-RELATED"/>
    <property type="match status" value="1"/>
</dbReference>
<reference evidence="7" key="1">
    <citation type="submission" date="2023-07" db="EMBL/GenBank/DDBJ databases">
        <title>30 novel species of actinomycetes from the DSMZ collection.</title>
        <authorList>
            <person name="Nouioui I."/>
        </authorList>
    </citation>
    <scope>NUCLEOTIDE SEQUENCE [LARGE SCALE GENOMIC DNA]</scope>
    <source>
        <strain evidence="7">DSM 44917</strain>
    </source>
</reference>
<dbReference type="Pfam" id="PF14525">
    <property type="entry name" value="AraC_binding_2"/>
    <property type="match status" value="1"/>
</dbReference>
<keyword evidence="7" id="KW-1185">Reference proteome</keyword>
<organism evidence="6 7">
    <name type="scientific">Streptomyces boetiae</name>
    <dbReference type="NCBI Taxonomy" id="3075541"/>
    <lineage>
        <taxon>Bacteria</taxon>
        <taxon>Bacillati</taxon>
        <taxon>Actinomycetota</taxon>
        <taxon>Actinomycetes</taxon>
        <taxon>Kitasatosporales</taxon>
        <taxon>Streptomycetaceae</taxon>
        <taxon>Streptomyces</taxon>
    </lineage>
</organism>
<protein>
    <submittedName>
        <fullName evidence="6">Helix-turn-helix domain-containing protein</fullName>
    </submittedName>
</protein>
<dbReference type="InterPro" id="IPR035418">
    <property type="entry name" value="AraC-bd_2"/>
</dbReference>
<dbReference type="Pfam" id="PF12833">
    <property type="entry name" value="HTH_18"/>
    <property type="match status" value="1"/>
</dbReference>
<dbReference type="InterPro" id="IPR009057">
    <property type="entry name" value="Homeodomain-like_sf"/>
</dbReference>
<evidence type="ECO:0000259" key="5">
    <source>
        <dbReference type="PROSITE" id="PS01124"/>
    </source>
</evidence>
<sequence length="339" mass="37070">MVIRTVFRSEDLPPEERLPAFDGLQVASPHSMHVRSDAPDFRATARGAELGIVDLVELTCSTADVWRTPRQIRASDPELVSVVFALRGSLGVVQAGREAALNGRDFAVYDSSRPFHVHIGADADTATLVRAHVPRALLSLPPGGAGRLLAVPLPGEEGVGALLTRFLTGLTTGTPSYGPADITRLGTIALDLLTATLAHHAEAERAVDPDSRQRVLFLRAQAFTRERLHDPELTPAAIAAAHHVSVGHLHRVFQAHGTSVAAWVRHQRLEGARRDLADPALWATPVHGIATRWGFKDHATFTRAFRTAYGAPPRDYRHQAYSPPLRETRETRPRPARRR</sequence>
<proteinExistence type="predicted"/>
<comment type="caution">
    <text evidence="6">The sequence shown here is derived from an EMBL/GenBank/DDBJ whole genome shotgun (WGS) entry which is preliminary data.</text>
</comment>
<dbReference type="SUPFAM" id="SSF46689">
    <property type="entry name" value="Homeodomain-like"/>
    <property type="match status" value="1"/>
</dbReference>
<name>A0ABU2LDZ8_9ACTN</name>
<dbReference type="RefSeq" id="WP_311632680.1">
    <property type="nucleotide sequence ID" value="NZ_JAVREN010000044.1"/>
</dbReference>
<dbReference type="InterPro" id="IPR050204">
    <property type="entry name" value="AraC_XylS_family_regulators"/>
</dbReference>
<feature type="domain" description="HTH araC/xylS-type" evidence="5">
    <location>
        <begin position="218"/>
        <end position="319"/>
    </location>
</feature>